<gene>
    <name evidence="2" type="ORF">OH806_06490</name>
</gene>
<comment type="caution">
    <text evidence="2">The sequence shown here is derived from an EMBL/GenBank/DDBJ whole genome shotgun (WGS) entry which is preliminary data.</text>
</comment>
<feature type="signal peptide" evidence="1">
    <location>
        <begin position="1"/>
        <end position="21"/>
    </location>
</feature>
<dbReference type="EMBL" id="JAPDHV010000002">
    <property type="protein sequence ID" value="MCW3160913.1"/>
    <property type="molecule type" value="Genomic_DNA"/>
</dbReference>
<keyword evidence="3" id="KW-1185">Reference proteome</keyword>
<evidence type="ECO:0000313" key="2">
    <source>
        <dbReference type="EMBL" id="MCW3160913.1"/>
    </source>
</evidence>
<protein>
    <recommendedName>
        <fullName evidence="4">Lipoprotein</fullName>
    </recommendedName>
</protein>
<accession>A0ABT3HMG7</accession>
<organism evidence="2 3">
    <name type="scientific">Chryseobacterium oryctis</name>
    <dbReference type="NCBI Taxonomy" id="2952618"/>
    <lineage>
        <taxon>Bacteria</taxon>
        <taxon>Pseudomonadati</taxon>
        <taxon>Bacteroidota</taxon>
        <taxon>Flavobacteriia</taxon>
        <taxon>Flavobacteriales</taxon>
        <taxon>Weeksellaceae</taxon>
        <taxon>Chryseobacterium group</taxon>
        <taxon>Chryseobacterium</taxon>
    </lineage>
</organism>
<proteinExistence type="predicted"/>
<name>A0ABT3HMG7_9FLAO</name>
<reference evidence="2" key="1">
    <citation type="submission" date="2022-10" db="EMBL/GenBank/DDBJ databases">
        <title>Chryseobacterium babae sp. nov. isolated from the gut of the beetle Oryctes rhinoceros, and Chryseobacterium kimseyorum sp. nov., isolated from a stick insect rearing cage.</title>
        <authorList>
            <person name="Shelomi M."/>
            <person name="Han C.-J."/>
            <person name="Chen W.-M."/>
            <person name="Chen H.-K."/>
            <person name="Liaw S.-J."/>
            <person name="Muhle E."/>
            <person name="Clermont D."/>
        </authorList>
    </citation>
    <scope>NUCLEOTIDE SEQUENCE</scope>
    <source>
        <strain evidence="2">WLa1L2M3</strain>
    </source>
</reference>
<evidence type="ECO:0000313" key="3">
    <source>
        <dbReference type="Proteomes" id="UP001163719"/>
    </source>
</evidence>
<sequence length="154" mass="18006">MNIKVLYLLILLFISCCTSQKNEFEYVEFKHECPTLKISDKILIRILSSQKKHNNERIVELTYHGKTHIRKPINEKEYQNIIDSILKINENSQDSTIVFADGGSNIIEYRKGNVIKKYHSQVLNKEYNNGFYNAFYNACELITKSAMFDITTTK</sequence>
<dbReference type="PROSITE" id="PS51257">
    <property type="entry name" value="PROKAR_LIPOPROTEIN"/>
    <property type="match status" value="1"/>
</dbReference>
<keyword evidence="1" id="KW-0732">Signal</keyword>
<evidence type="ECO:0000256" key="1">
    <source>
        <dbReference type="SAM" id="SignalP"/>
    </source>
</evidence>
<dbReference type="RefSeq" id="WP_264742857.1">
    <property type="nucleotide sequence ID" value="NZ_JAPDHV010000002.1"/>
</dbReference>
<feature type="chain" id="PRO_5045524885" description="Lipoprotein" evidence="1">
    <location>
        <begin position="22"/>
        <end position="154"/>
    </location>
</feature>
<dbReference type="Proteomes" id="UP001163719">
    <property type="component" value="Unassembled WGS sequence"/>
</dbReference>
<evidence type="ECO:0008006" key="4">
    <source>
        <dbReference type="Google" id="ProtNLM"/>
    </source>
</evidence>